<evidence type="ECO:0000313" key="1">
    <source>
        <dbReference type="EMBL" id="PTQ37869.1"/>
    </source>
</evidence>
<protein>
    <submittedName>
        <fullName evidence="1">Uncharacterized protein</fullName>
    </submittedName>
</protein>
<dbReference type="EMBL" id="KZ772727">
    <property type="protein sequence ID" value="PTQ37869.1"/>
    <property type="molecule type" value="Genomic_DNA"/>
</dbReference>
<organism evidence="1 2">
    <name type="scientific">Marchantia polymorpha</name>
    <name type="common">Common liverwort</name>
    <name type="synonym">Marchantia aquatica</name>
    <dbReference type="NCBI Taxonomy" id="3197"/>
    <lineage>
        <taxon>Eukaryota</taxon>
        <taxon>Viridiplantae</taxon>
        <taxon>Streptophyta</taxon>
        <taxon>Embryophyta</taxon>
        <taxon>Marchantiophyta</taxon>
        <taxon>Marchantiopsida</taxon>
        <taxon>Marchantiidae</taxon>
        <taxon>Marchantiales</taxon>
        <taxon>Marchantiaceae</taxon>
        <taxon>Marchantia</taxon>
    </lineage>
</organism>
<proteinExistence type="predicted"/>
<sequence>MKLEATVQSIAVRSVSGAWSSSFLCFVLYRWSLPENINAYHLSNEANDKKMALFSEVPMRMFKYCR</sequence>
<reference evidence="2" key="1">
    <citation type="journal article" date="2017" name="Cell">
        <title>Insights into land plant evolution garnered from the Marchantia polymorpha genome.</title>
        <authorList>
            <person name="Bowman J.L."/>
            <person name="Kohchi T."/>
            <person name="Yamato K.T."/>
            <person name="Jenkins J."/>
            <person name="Shu S."/>
            <person name="Ishizaki K."/>
            <person name="Yamaoka S."/>
            <person name="Nishihama R."/>
            <person name="Nakamura Y."/>
            <person name="Berger F."/>
            <person name="Adam C."/>
            <person name="Aki S.S."/>
            <person name="Althoff F."/>
            <person name="Araki T."/>
            <person name="Arteaga-Vazquez M.A."/>
            <person name="Balasubrmanian S."/>
            <person name="Barry K."/>
            <person name="Bauer D."/>
            <person name="Boehm C.R."/>
            <person name="Briginshaw L."/>
            <person name="Caballero-Perez J."/>
            <person name="Catarino B."/>
            <person name="Chen F."/>
            <person name="Chiyoda S."/>
            <person name="Chovatia M."/>
            <person name="Davies K.M."/>
            <person name="Delmans M."/>
            <person name="Demura T."/>
            <person name="Dierschke T."/>
            <person name="Dolan L."/>
            <person name="Dorantes-Acosta A.E."/>
            <person name="Eklund D.M."/>
            <person name="Florent S.N."/>
            <person name="Flores-Sandoval E."/>
            <person name="Fujiyama A."/>
            <person name="Fukuzawa H."/>
            <person name="Galik B."/>
            <person name="Grimanelli D."/>
            <person name="Grimwood J."/>
            <person name="Grossniklaus U."/>
            <person name="Hamada T."/>
            <person name="Haseloff J."/>
            <person name="Hetherington A.J."/>
            <person name="Higo A."/>
            <person name="Hirakawa Y."/>
            <person name="Hundley H.N."/>
            <person name="Ikeda Y."/>
            <person name="Inoue K."/>
            <person name="Inoue S.I."/>
            <person name="Ishida S."/>
            <person name="Jia Q."/>
            <person name="Kakita M."/>
            <person name="Kanazawa T."/>
            <person name="Kawai Y."/>
            <person name="Kawashima T."/>
            <person name="Kennedy M."/>
            <person name="Kinose K."/>
            <person name="Kinoshita T."/>
            <person name="Kohara Y."/>
            <person name="Koide E."/>
            <person name="Komatsu K."/>
            <person name="Kopischke S."/>
            <person name="Kubo M."/>
            <person name="Kyozuka J."/>
            <person name="Lagercrantz U."/>
            <person name="Lin S.S."/>
            <person name="Lindquist E."/>
            <person name="Lipzen A.M."/>
            <person name="Lu C.W."/>
            <person name="De Luna E."/>
            <person name="Martienssen R.A."/>
            <person name="Minamino N."/>
            <person name="Mizutani M."/>
            <person name="Mizutani M."/>
            <person name="Mochizuki N."/>
            <person name="Monte I."/>
            <person name="Mosher R."/>
            <person name="Nagasaki H."/>
            <person name="Nakagami H."/>
            <person name="Naramoto S."/>
            <person name="Nishitani K."/>
            <person name="Ohtani M."/>
            <person name="Okamoto T."/>
            <person name="Okumura M."/>
            <person name="Phillips J."/>
            <person name="Pollak B."/>
            <person name="Reinders A."/>
            <person name="Rovekamp M."/>
            <person name="Sano R."/>
            <person name="Sawa S."/>
            <person name="Schmid M.W."/>
            <person name="Shirakawa M."/>
            <person name="Solano R."/>
            <person name="Spunde A."/>
            <person name="Suetsugu N."/>
            <person name="Sugano S."/>
            <person name="Sugiyama A."/>
            <person name="Sun R."/>
            <person name="Suzuki Y."/>
            <person name="Takenaka M."/>
            <person name="Takezawa D."/>
            <person name="Tomogane H."/>
            <person name="Tsuzuki M."/>
            <person name="Ueda T."/>
            <person name="Umeda M."/>
            <person name="Ward J.M."/>
            <person name="Watanabe Y."/>
            <person name="Yazaki K."/>
            <person name="Yokoyama R."/>
            <person name="Yoshitake Y."/>
            <person name="Yotsui I."/>
            <person name="Zachgo S."/>
            <person name="Schmutz J."/>
        </authorList>
    </citation>
    <scope>NUCLEOTIDE SEQUENCE [LARGE SCALE GENOMIC DNA]</scope>
    <source>
        <strain evidence="2">Tak-1</strain>
    </source>
</reference>
<gene>
    <name evidence="1" type="ORF">MARPO_0055s0118</name>
</gene>
<dbReference type="AlphaFoldDB" id="A0A2R6WVJ2"/>
<keyword evidence="2" id="KW-1185">Reference proteome</keyword>
<name>A0A2R6WVJ2_MARPO</name>
<dbReference type="Proteomes" id="UP000244005">
    <property type="component" value="Unassembled WGS sequence"/>
</dbReference>
<evidence type="ECO:0000313" key="2">
    <source>
        <dbReference type="Proteomes" id="UP000244005"/>
    </source>
</evidence>
<dbReference type="Gramene" id="Mp2g19340.1">
    <property type="protein sequence ID" value="Mp2g19340.1.cds"/>
    <property type="gene ID" value="Mp2g19340"/>
</dbReference>
<accession>A0A2R6WVJ2</accession>